<dbReference type="AlphaFoldDB" id="K2JUT6"/>
<dbReference type="Proteomes" id="UP000014115">
    <property type="component" value="Unassembled WGS sequence"/>
</dbReference>
<evidence type="ECO:0000313" key="2">
    <source>
        <dbReference type="Proteomes" id="UP000014115"/>
    </source>
</evidence>
<reference evidence="1 2" key="1">
    <citation type="journal article" date="2012" name="J. Bacteriol.">
        <title>Genome Sequence of Idiomarina xiamenensis Type Strain 10-D-4.</title>
        <authorList>
            <person name="Lai Q."/>
            <person name="Wang L."/>
            <person name="Wang W."/>
            <person name="Shao Z."/>
        </authorList>
    </citation>
    <scope>NUCLEOTIDE SEQUENCE [LARGE SCALE GENOMIC DNA]</scope>
    <source>
        <strain evidence="1 2">10-D-4</strain>
    </source>
</reference>
<comment type="caution">
    <text evidence="1">The sequence shown here is derived from an EMBL/GenBank/DDBJ whole genome shotgun (WGS) entry which is preliminary data.</text>
</comment>
<gene>
    <name evidence="1" type="ORF">A10D4_13113</name>
</gene>
<evidence type="ECO:0008006" key="3">
    <source>
        <dbReference type="Google" id="ProtNLM"/>
    </source>
</evidence>
<dbReference type="STRING" id="740709.A10D4_13113"/>
<proteinExistence type="predicted"/>
<dbReference type="OrthoDB" id="7058219at2"/>
<evidence type="ECO:0000313" key="1">
    <source>
        <dbReference type="EMBL" id="EKE79258.1"/>
    </source>
</evidence>
<accession>K2JUT6</accession>
<protein>
    <recommendedName>
        <fullName evidence="3">Antitoxin SocA-like Panacea domain-containing protein</fullName>
    </recommendedName>
</protein>
<organism evidence="1 2">
    <name type="scientific">Idiomarina xiamenensis 10-D-4</name>
    <dbReference type="NCBI Taxonomy" id="740709"/>
    <lineage>
        <taxon>Bacteria</taxon>
        <taxon>Pseudomonadati</taxon>
        <taxon>Pseudomonadota</taxon>
        <taxon>Gammaproteobacteria</taxon>
        <taxon>Alteromonadales</taxon>
        <taxon>Idiomarinaceae</taxon>
        <taxon>Idiomarina</taxon>
    </lineage>
</organism>
<keyword evidence="2" id="KW-1185">Reference proteome</keyword>
<dbReference type="RefSeq" id="WP_008490063.1">
    <property type="nucleotide sequence ID" value="NZ_AMRG01000028.1"/>
</dbReference>
<dbReference type="EMBL" id="AMRG01000028">
    <property type="protein sequence ID" value="EKE79258.1"/>
    <property type="molecule type" value="Genomic_DNA"/>
</dbReference>
<sequence length="204" mass="23431">MNNDVFLASRMWLLTLLESAERNAIAPIQMEQLHRYIYLANVLSPVCELVMPDSYTLKHMRGPYFPRAQWDIGRLALQSKVEARNFKPFSDEYGFWLSADFRITKEGINLVETLSKSDYFSEQASYLREFMSACSSIEQKKIEAITQFDFHYAAAANGEGVRFSDMDDNVSKKAAVLMFPTDRLYTPSEGIHRYISYLNEAASS</sequence>
<name>K2JUT6_9GAMM</name>